<sequence length="152" mass="16951">MAANQTTTSSPLATTTGLPIKYTVTHTRKAGVSEKAFIDWFQGVHLPAGVPLMKKHGIVKYAVHVRDPKVGAAFQAEVDKVRPGWKVSKCDVVLEYWTYDMGNLKSLIMDPEWQERAVKDEEDWIDSSEATIHIGYDTTYLADGQILNVDAK</sequence>
<accession>A0ACC0D746</accession>
<name>A0ACC0D746_9PEZI</name>
<reference evidence="1 2" key="1">
    <citation type="journal article" date="2022" name="New Phytol.">
        <title>Ecological generalism drives hyperdiversity of secondary metabolite gene clusters in xylarialean endophytes.</title>
        <authorList>
            <person name="Franco M.E.E."/>
            <person name="Wisecaver J.H."/>
            <person name="Arnold A.E."/>
            <person name="Ju Y.M."/>
            <person name="Slot J.C."/>
            <person name="Ahrendt S."/>
            <person name="Moore L.P."/>
            <person name="Eastman K.E."/>
            <person name="Scott K."/>
            <person name="Konkel Z."/>
            <person name="Mondo S.J."/>
            <person name="Kuo A."/>
            <person name="Hayes R.D."/>
            <person name="Haridas S."/>
            <person name="Andreopoulos B."/>
            <person name="Riley R."/>
            <person name="LaButti K."/>
            <person name="Pangilinan J."/>
            <person name="Lipzen A."/>
            <person name="Amirebrahimi M."/>
            <person name="Yan J."/>
            <person name="Adam C."/>
            <person name="Keymanesh K."/>
            <person name="Ng V."/>
            <person name="Louie K."/>
            <person name="Northen T."/>
            <person name="Drula E."/>
            <person name="Henrissat B."/>
            <person name="Hsieh H.M."/>
            <person name="Youens-Clark K."/>
            <person name="Lutzoni F."/>
            <person name="Miadlikowska J."/>
            <person name="Eastwood D.C."/>
            <person name="Hamelin R.C."/>
            <person name="Grigoriev I.V."/>
            <person name="U'Ren J.M."/>
        </authorList>
    </citation>
    <scope>NUCLEOTIDE SEQUENCE [LARGE SCALE GENOMIC DNA]</scope>
    <source>
        <strain evidence="1 2">ER1909</strain>
    </source>
</reference>
<comment type="caution">
    <text evidence="1">The sequence shown here is derived from an EMBL/GenBank/DDBJ whole genome shotgun (WGS) entry which is preliminary data.</text>
</comment>
<evidence type="ECO:0000313" key="2">
    <source>
        <dbReference type="Proteomes" id="UP001497680"/>
    </source>
</evidence>
<dbReference type="EMBL" id="MU394300">
    <property type="protein sequence ID" value="KAI6088576.1"/>
    <property type="molecule type" value="Genomic_DNA"/>
</dbReference>
<keyword evidence="2" id="KW-1185">Reference proteome</keyword>
<gene>
    <name evidence="1" type="ORF">F4821DRAFT_233280</name>
</gene>
<evidence type="ECO:0000313" key="1">
    <source>
        <dbReference type="EMBL" id="KAI6088576.1"/>
    </source>
</evidence>
<protein>
    <submittedName>
        <fullName evidence="1">Uncharacterized protein</fullName>
    </submittedName>
</protein>
<organism evidence="1 2">
    <name type="scientific">Hypoxylon rubiginosum</name>
    <dbReference type="NCBI Taxonomy" id="110542"/>
    <lineage>
        <taxon>Eukaryota</taxon>
        <taxon>Fungi</taxon>
        <taxon>Dikarya</taxon>
        <taxon>Ascomycota</taxon>
        <taxon>Pezizomycotina</taxon>
        <taxon>Sordariomycetes</taxon>
        <taxon>Xylariomycetidae</taxon>
        <taxon>Xylariales</taxon>
        <taxon>Hypoxylaceae</taxon>
        <taxon>Hypoxylon</taxon>
    </lineage>
</organism>
<dbReference type="Proteomes" id="UP001497680">
    <property type="component" value="Unassembled WGS sequence"/>
</dbReference>
<proteinExistence type="predicted"/>